<dbReference type="KEGG" id="cfj:CFIO01_04782"/>
<gene>
    <name evidence="1" type="ORF">CFIO01_04782</name>
</gene>
<accession>A0A010S1V9</accession>
<organism evidence="1 2">
    <name type="scientific">Colletotrichum fioriniae PJ7</name>
    <dbReference type="NCBI Taxonomy" id="1445577"/>
    <lineage>
        <taxon>Eukaryota</taxon>
        <taxon>Fungi</taxon>
        <taxon>Dikarya</taxon>
        <taxon>Ascomycota</taxon>
        <taxon>Pezizomycotina</taxon>
        <taxon>Sordariomycetes</taxon>
        <taxon>Hypocreomycetidae</taxon>
        <taxon>Glomerellales</taxon>
        <taxon>Glomerellaceae</taxon>
        <taxon>Colletotrichum</taxon>
        <taxon>Colletotrichum acutatum species complex</taxon>
    </lineage>
</organism>
<dbReference type="HOGENOM" id="CLU_2483217_0_0_1"/>
<dbReference type="Proteomes" id="UP000020467">
    <property type="component" value="Unassembled WGS sequence"/>
</dbReference>
<comment type="caution">
    <text evidence="1">The sequence shown here is derived from an EMBL/GenBank/DDBJ whole genome shotgun (WGS) entry which is preliminary data.</text>
</comment>
<keyword evidence="2" id="KW-1185">Reference proteome</keyword>
<evidence type="ECO:0000313" key="1">
    <source>
        <dbReference type="EMBL" id="EXF84614.1"/>
    </source>
</evidence>
<proteinExistence type="predicted"/>
<protein>
    <submittedName>
        <fullName evidence="1">Uncharacterized protein</fullName>
    </submittedName>
</protein>
<name>A0A010S1V9_9PEZI</name>
<sequence>MRVILRHDATAAAAAAAAAGNVAAAAITSHPVTGTLAPTLDHVWLAAMPRPARAGPCDVRAELCAPSVMVGRDGMILCSADDICSLE</sequence>
<dbReference type="EMBL" id="JARH01000161">
    <property type="protein sequence ID" value="EXF84614.1"/>
    <property type="molecule type" value="Genomic_DNA"/>
</dbReference>
<reference evidence="1 2" key="1">
    <citation type="submission" date="2014-02" db="EMBL/GenBank/DDBJ databases">
        <title>The genome sequence of Colletotrichum fioriniae PJ7.</title>
        <authorList>
            <person name="Baroncelli R."/>
            <person name="Thon M.R."/>
        </authorList>
    </citation>
    <scope>NUCLEOTIDE SEQUENCE [LARGE SCALE GENOMIC DNA]</scope>
    <source>
        <strain evidence="1 2">PJ7</strain>
    </source>
</reference>
<evidence type="ECO:0000313" key="2">
    <source>
        <dbReference type="Proteomes" id="UP000020467"/>
    </source>
</evidence>
<dbReference type="AlphaFoldDB" id="A0A010S1V9"/>